<dbReference type="Proteomes" id="UP000430232">
    <property type="component" value="Unassembled WGS sequence"/>
</dbReference>
<dbReference type="EMBL" id="VZOJ01000002">
    <property type="protein sequence ID" value="KAB0644585.1"/>
    <property type="molecule type" value="Genomic_DNA"/>
</dbReference>
<protein>
    <submittedName>
        <fullName evidence="1">Uncharacterized protein</fullName>
    </submittedName>
</protein>
<dbReference type="AlphaFoldDB" id="A0A6H9T1C2"/>
<keyword evidence="3" id="KW-1185">Reference proteome</keyword>
<dbReference type="OrthoDB" id="9033154at2"/>
<organism evidence="1 3">
    <name type="scientific">Burkholderia latens</name>
    <dbReference type="NCBI Taxonomy" id="488446"/>
    <lineage>
        <taxon>Bacteria</taxon>
        <taxon>Pseudomonadati</taxon>
        <taxon>Pseudomonadota</taxon>
        <taxon>Betaproteobacteria</taxon>
        <taxon>Burkholderiales</taxon>
        <taxon>Burkholderiaceae</taxon>
        <taxon>Burkholderia</taxon>
        <taxon>Burkholderia cepacia complex</taxon>
    </lineage>
</organism>
<dbReference type="GeneID" id="99788070"/>
<name>A0A6H9T1C2_9BURK</name>
<reference evidence="2 4" key="2">
    <citation type="submission" date="2019-09" db="EMBL/GenBank/DDBJ databases">
        <authorList>
            <person name="Depoorter E."/>
        </authorList>
    </citation>
    <scope>NUCLEOTIDE SEQUENCE [LARGE SCALE GENOMIC DNA]</scope>
    <source>
        <strain evidence="2">LMG 24064</strain>
    </source>
</reference>
<accession>A0A6H9T1C2</accession>
<reference evidence="1 3" key="1">
    <citation type="submission" date="2019-09" db="EMBL/GenBank/DDBJ databases">
        <title>Draft genome sequences of 48 bacterial type strains from the CCUG.</title>
        <authorList>
            <person name="Tunovic T."/>
            <person name="Pineiro-Iglesias B."/>
            <person name="Unosson C."/>
            <person name="Inganas E."/>
            <person name="Ohlen M."/>
            <person name="Cardew S."/>
            <person name="Jensie-Markopoulos S."/>
            <person name="Salva-Serra F."/>
            <person name="Jaen-Luchoro D."/>
            <person name="Karlsson R."/>
            <person name="Svensson-Stadler L."/>
            <person name="Chun J."/>
            <person name="Moore E."/>
        </authorList>
    </citation>
    <scope>NUCLEOTIDE SEQUENCE [LARGE SCALE GENOMIC DNA]</scope>
    <source>
        <strain evidence="1 3">CCUG 54555</strain>
    </source>
</reference>
<evidence type="ECO:0000313" key="3">
    <source>
        <dbReference type="Proteomes" id="UP000430232"/>
    </source>
</evidence>
<dbReference type="Proteomes" id="UP000494222">
    <property type="component" value="Unassembled WGS sequence"/>
</dbReference>
<sequence length="71" mass="7754">MKLNPTPNLQSLYRDLFALTADEIDQIAIGTPVRVLLIAPPGGPLRSLQEQPHDVPTTPCAARTAAFRFLD</sequence>
<dbReference type="RefSeq" id="WP_062911848.1">
    <property type="nucleotide sequence ID" value="NZ_CABVPL010000004.1"/>
</dbReference>
<evidence type="ECO:0000313" key="2">
    <source>
        <dbReference type="EMBL" id="VWB20628.1"/>
    </source>
</evidence>
<proteinExistence type="predicted"/>
<dbReference type="EMBL" id="CABVPL010000004">
    <property type="protein sequence ID" value="VWB20628.1"/>
    <property type="molecule type" value="Genomic_DNA"/>
</dbReference>
<gene>
    <name evidence="2" type="ORF">BLA24064_00799</name>
    <name evidence="1" type="ORF">F7R21_01945</name>
</gene>
<evidence type="ECO:0000313" key="4">
    <source>
        <dbReference type="Proteomes" id="UP000494222"/>
    </source>
</evidence>
<evidence type="ECO:0000313" key="1">
    <source>
        <dbReference type="EMBL" id="KAB0644585.1"/>
    </source>
</evidence>